<proteinExistence type="predicted"/>
<accession>A0A7C1T1Q2</accession>
<dbReference type="AlphaFoldDB" id="A0A7C1T1Q2"/>
<protein>
    <submittedName>
        <fullName evidence="2">HDIG domain-containing protein</fullName>
    </submittedName>
</protein>
<comment type="caution">
    <text evidence="2">The sequence shown here is derived from an EMBL/GenBank/DDBJ whole genome shotgun (WGS) entry which is preliminary data.</text>
</comment>
<evidence type="ECO:0000313" key="2">
    <source>
        <dbReference type="EMBL" id="HEA87571.1"/>
    </source>
</evidence>
<dbReference type="PANTHER" id="PTHR38659:SF1">
    <property type="entry name" value="METAL DEPENDENT PHOSPHOHYDROLASE"/>
    <property type="match status" value="1"/>
</dbReference>
<dbReference type="InterPro" id="IPR006675">
    <property type="entry name" value="HDIG_dom"/>
</dbReference>
<gene>
    <name evidence="2" type="ORF">ENP94_06135</name>
    <name evidence="3" type="ORF">ENS16_00320</name>
</gene>
<dbReference type="InterPro" id="IPR006674">
    <property type="entry name" value="HD_domain"/>
</dbReference>
<reference evidence="2" key="1">
    <citation type="journal article" date="2020" name="mSystems">
        <title>Genome- and Community-Level Interaction Insights into Carbon Utilization and Element Cycling Functions of Hydrothermarchaeota in Hydrothermal Sediment.</title>
        <authorList>
            <person name="Zhou Z."/>
            <person name="Liu Y."/>
            <person name="Xu W."/>
            <person name="Pan J."/>
            <person name="Luo Z.H."/>
            <person name="Li M."/>
        </authorList>
    </citation>
    <scope>NUCLEOTIDE SEQUENCE [LARGE SCALE GENOMIC DNA]</scope>
    <source>
        <strain evidence="2">SpSt-265</strain>
        <strain evidence="3">SpSt-465</strain>
    </source>
</reference>
<dbReference type="SUPFAM" id="SSF109604">
    <property type="entry name" value="HD-domain/PDEase-like"/>
    <property type="match status" value="1"/>
</dbReference>
<dbReference type="PANTHER" id="PTHR38659">
    <property type="entry name" value="METAL-DEPENDENT PHOSPHOHYDROLASE"/>
    <property type="match status" value="1"/>
</dbReference>
<name>A0A7C1T1Q2_UNCW3</name>
<organism evidence="2">
    <name type="scientific">candidate division WOR-3 bacterium</name>
    <dbReference type="NCBI Taxonomy" id="2052148"/>
    <lineage>
        <taxon>Bacteria</taxon>
        <taxon>Bacteria division WOR-3</taxon>
    </lineage>
</organism>
<evidence type="ECO:0000313" key="3">
    <source>
        <dbReference type="EMBL" id="HFJ53126.1"/>
    </source>
</evidence>
<dbReference type="Gene3D" id="1.10.3210.10">
    <property type="entry name" value="Hypothetical protein af1432"/>
    <property type="match status" value="1"/>
</dbReference>
<dbReference type="EMBL" id="DSLG01000007">
    <property type="protein sequence ID" value="HEA87571.1"/>
    <property type="molecule type" value="Genomic_DNA"/>
</dbReference>
<dbReference type="Pfam" id="PF01966">
    <property type="entry name" value="HD"/>
    <property type="match status" value="1"/>
</dbReference>
<evidence type="ECO:0000259" key="1">
    <source>
        <dbReference type="Pfam" id="PF01966"/>
    </source>
</evidence>
<feature type="domain" description="HD" evidence="1">
    <location>
        <begin position="20"/>
        <end position="104"/>
    </location>
</feature>
<sequence>MDRETAWNLINSSVKNQNLIKHMLATEACLRALARRLGQDEEKWGLAGLVHDLDYEQTKDDPASHAMVAAQILAGHNVDPEVVQAVKAHSGNVEPVSLLDKAIVATDPVTGLIVAAALMHPTKKLANVDTDFVLRRFKDRRFAAGANREQIQRCSELGLSLEEFVTICLGAMQCIAGQLGL</sequence>
<dbReference type="NCBIfam" id="TIGR00277">
    <property type="entry name" value="HDIG"/>
    <property type="match status" value="1"/>
</dbReference>
<dbReference type="EMBL" id="DSTU01000001">
    <property type="protein sequence ID" value="HFJ53126.1"/>
    <property type="molecule type" value="Genomic_DNA"/>
</dbReference>